<proteinExistence type="predicted"/>
<dbReference type="EnsemblMetazoa" id="ENSAATROPT002944">
    <property type="protein sequence ID" value="ENSAATROPP002824"/>
    <property type="gene ID" value="ENSAATROPG002332"/>
</dbReference>
<name>A0AAG5CWB5_ANOAO</name>
<evidence type="ECO:0000313" key="2">
    <source>
        <dbReference type="Proteomes" id="UP000075880"/>
    </source>
</evidence>
<protein>
    <submittedName>
        <fullName evidence="1">Uncharacterized protein</fullName>
    </submittedName>
</protein>
<reference evidence="1" key="1">
    <citation type="submission" date="2024-04" db="UniProtKB">
        <authorList>
            <consortium name="EnsemblMetazoa"/>
        </authorList>
    </citation>
    <scope>IDENTIFICATION</scope>
    <source>
        <strain evidence="1">EBRO</strain>
    </source>
</reference>
<dbReference type="AlphaFoldDB" id="A0AAG5CWB5"/>
<sequence>ATPFCLETSVRVIRRISPSKNYKPTSEDLSNLPLLAFIPSLYDKA</sequence>
<dbReference type="Proteomes" id="UP000075880">
    <property type="component" value="Unassembled WGS sequence"/>
</dbReference>
<evidence type="ECO:0000313" key="1">
    <source>
        <dbReference type="EnsemblMetazoa" id="ENSAATROPP002824"/>
    </source>
</evidence>
<organism evidence="1 2">
    <name type="scientific">Anopheles atroparvus</name>
    <name type="common">European mosquito</name>
    <dbReference type="NCBI Taxonomy" id="41427"/>
    <lineage>
        <taxon>Eukaryota</taxon>
        <taxon>Metazoa</taxon>
        <taxon>Ecdysozoa</taxon>
        <taxon>Arthropoda</taxon>
        <taxon>Hexapoda</taxon>
        <taxon>Insecta</taxon>
        <taxon>Pterygota</taxon>
        <taxon>Neoptera</taxon>
        <taxon>Endopterygota</taxon>
        <taxon>Diptera</taxon>
        <taxon>Nematocera</taxon>
        <taxon>Culicoidea</taxon>
        <taxon>Culicidae</taxon>
        <taxon>Anophelinae</taxon>
        <taxon>Anopheles</taxon>
    </lineage>
</organism>
<accession>A0AAG5CWB5</accession>
<keyword evidence="2" id="KW-1185">Reference proteome</keyword>